<dbReference type="Gene3D" id="3.40.1580.10">
    <property type="entry name" value="SMI1/KNR4-like"/>
    <property type="match status" value="1"/>
</dbReference>
<dbReference type="EMBL" id="CP029188">
    <property type="protein sequence ID" value="AWI29761.1"/>
    <property type="molecule type" value="Genomic_DNA"/>
</dbReference>
<dbReference type="OrthoDB" id="4253746at2"/>
<keyword evidence="2" id="KW-1185">Reference proteome</keyword>
<evidence type="ECO:0000313" key="2">
    <source>
        <dbReference type="Proteomes" id="UP000244900"/>
    </source>
</evidence>
<dbReference type="AlphaFoldDB" id="A0A2S1STN4"/>
<sequence length="144" mass="16019">MEGVMDYLRAVFAMLGESTAPAESSARQWRALEARLGTGLPDDYKAVVDAHAPVQMNGHLYLVSPDEGLAEYIERVVEEFRDTSWRDDVACRGFERTGPRFGGAAGMIPLADTDRGDYVFSVREPDTGAWRILTCDGDEQDFHE</sequence>
<protein>
    <recommendedName>
        <fullName evidence="3">SMI1/KNR4 family protein</fullName>
    </recommendedName>
</protein>
<organism evidence="1 2">
    <name type="scientific">Streptomyces tirandamycinicus</name>
    <dbReference type="NCBI Taxonomy" id="2174846"/>
    <lineage>
        <taxon>Bacteria</taxon>
        <taxon>Bacillati</taxon>
        <taxon>Actinomycetota</taxon>
        <taxon>Actinomycetes</taxon>
        <taxon>Kitasatosporales</taxon>
        <taxon>Streptomycetaceae</taxon>
        <taxon>Streptomyces</taxon>
    </lineage>
</organism>
<name>A0A2S1STN4_9ACTN</name>
<dbReference type="KEGG" id="stir:DDW44_13890"/>
<dbReference type="InterPro" id="IPR037883">
    <property type="entry name" value="Knr4/Smi1-like_sf"/>
</dbReference>
<gene>
    <name evidence="1" type="ORF">DDW44_13890</name>
</gene>
<dbReference type="SUPFAM" id="SSF160631">
    <property type="entry name" value="SMI1/KNR4-like"/>
    <property type="match status" value="1"/>
</dbReference>
<evidence type="ECO:0008006" key="3">
    <source>
        <dbReference type="Google" id="ProtNLM"/>
    </source>
</evidence>
<reference evidence="1 2" key="1">
    <citation type="submission" date="2018-05" db="EMBL/GenBank/DDBJ databases">
        <title>Complete genome sequence of sponge-derived Streptomyces sp. HNM0039.</title>
        <authorList>
            <person name="Huang X."/>
            <person name="Zhou S."/>
        </authorList>
    </citation>
    <scope>NUCLEOTIDE SEQUENCE [LARGE SCALE GENOMIC DNA]</scope>
    <source>
        <strain evidence="1 2">HNM0039</strain>
    </source>
</reference>
<evidence type="ECO:0000313" key="1">
    <source>
        <dbReference type="EMBL" id="AWI29761.1"/>
    </source>
</evidence>
<accession>A0A2S1STN4</accession>
<proteinExistence type="predicted"/>
<dbReference type="Proteomes" id="UP000244900">
    <property type="component" value="Chromosome"/>
</dbReference>